<dbReference type="Proteomes" id="UP001153069">
    <property type="component" value="Unassembled WGS sequence"/>
</dbReference>
<evidence type="ECO:0000313" key="2">
    <source>
        <dbReference type="EMBL" id="CAB9518477.1"/>
    </source>
</evidence>
<dbReference type="OrthoDB" id="537467at2759"/>
<evidence type="ECO:0000256" key="1">
    <source>
        <dbReference type="SAM" id="MobiDB-lite"/>
    </source>
</evidence>
<dbReference type="PANTHER" id="PTHR37463">
    <property type="entry name" value="GSL3115 PROTEIN"/>
    <property type="match status" value="1"/>
</dbReference>
<sequence>MRKPPNEGRKLGKAVAKENFPSKVCVVCHRPFTWRKKWERAWDEVTTCSKSCNAQRKSGQPKEAAQKMVEAAGVLVASDDEYGAGSSSEQNTQQQDPVLSTKQMQRKQHK</sequence>
<accession>A0A9N8ECA3</accession>
<dbReference type="InterPro" id="IPR017136">
    <property type="entry name" value="UCP037205"/>
</dbReference>
<gene>
    <name evidence="2" type="ORF">SEMRO_938_G222290.1</name>
</gene>
<dbReference type="AlphaFoldDB" id="A0A9N8ECA3"/>
<protein>
    <submittedName>
        <fullName evidence="2">Uncharacterized protein conserved in bacteria (DUF2256)</fullName>
    </submittedName>
</protein>
<proteinExistence type="predicted"/>
<feature type="compositionally biased region" description="Polar residues" evidence="1">
    <location>
        <begin position="85"/>
        <end position="103"/>
    </location>
</feature>
<reference evidence="2" key="1">
    <citation type="submission" date="2020-06" db="EMBL/GenBank/DDBJ databases">
        <authorList>
            <consortium name="Plant Systems Biology data submission"/>
        </authorList>
    </citation>
    <scope>NUCLEOTIDE SEQUENCE</scope>
    <source>
        <strain evidence="2">D6</strain>
    </source>
</reference>
<feature type="region of interest" description="Disordered" evidence="1">
    <location>
        <begin position="78"/>
        <end position="110"/>
    </location>
</feature>
<keyword evidence="3" id="KW-1185">Reference proteome</keyword>
<dbReference type="Pfam" id="PF10013">
    <property type="entry name" value="DUF2256"/>
    <property type="match status" value="1"/>
</dbReference>
<comment type="caution">
    <text evidence="2">The sequence shown here is derived from an EMBL/GenBank/DDBJ whole genome shotgun (WGS) entry which is preliminary data.</text>
</comment>
<dbReference type="PANTHER" id="PTHR37463:SF1">
    <property type="entry name" value="DUF2256 DOMAIN-CONTAINING PROTEIN"/>
    <property type="match status" value="1"/>
</dbReference>
<dbReference type="EMBL" id="CAICTM010000936">
    <property type="protein sequence ID" value="CAB9518477.1"/>
    <property type="molecule type" value="Genomic_DNA"/>
</dbReference>
<evidence type="ECO:0000313" key="3">
    <source>
        <dbReference type="Proteomes" id="UP001153069"/>
    </source>
</evidence>
<organism evidence="2 3">
    <name type="scientific">Seminavis robusta</name>
    <dbReference type="NCBI Taxonomy" id="568900"/>
    <lineage>
        <taxon>Eukaryota</taxon>
        <taxon>Sar</taxon>
        <taxon>Stramenopiles</taxon>
        <taxon>Ochrophyta</taxon>
        <taxon>Bacillariophyta</taxon>
        <taxon>Bacillariophyceae</taxon>
        <taxon>Bacillariophycidae</taxon>
        <taxon>Naviculales</taxon>
        <taxon>Naviculaceae</taxon>
        <taxon>Seminavis</taxon>
    </lineage>
</organism>
<name>A0A9N8ECA3_9STRA</name>